<gene>
    <name evidence="8" type="ORF">CO674_22600</name>
    <name evidence="7" type="ORF">RJJ65_30815</name>
</gene>
<dbReference type="PANTHER" id="PTHR30086:SF20">
    <property type="entry name" value="ARGININE EXPORTER PROTEIN ARGO-RELATED"/>
    <property type="match status" value="1"/>
</dbReference>
<evidence type="ECO:0000256" key="3">
    <source>
        <dbReference type="ARBA" id="ARBA00022692"/>
    </source>
</evidence>
<feature type="transmembrane region" description="Helical" evidence="6">
    <location>
        <begin position="72"/>
        <end position="94"/>
    </location>
</feature>
<dbReference type="PIRSF" id="PIRSF006324">
    <property type="entry name" value="LeuE"/>
    <property type="match status" value="1"/>
</dbReference>
<dbReference type="Proteomes" id="UP001268610">
    <property type="component" value="Unassembled WGS sequence"/>
</dbReference>
<dbReference type="GO" id="GO:0005886">
    <property type="term" value="C:plasma membrane"/>
    <property type="evidence" value="ECO:0007669"/>
    <property type="project" value="UniProtKB-SubCell"/>
</dbReference>
<evidence type="ECO:0000256" key="1">
    <source>
        <dbReference type="ARBA" id="ARBA00004651"/>
    </source>
</evidence>
<evidence type="ECO:0000313" key="10">
    <source>
        <dbReference type="Proteomes" id="UP001268610"/>
    </source>
</evidence>
<evidence type="ECO:0000256" key="4">
    <source>
        <dbReference type="ARBA" id="ARBA00022989"/>
    </source>
</evidence>
<keyword evidence="9" id="KW-1185">Reference proteome</keyword>
<comment type="subcellular location">
    <subcellularLocation>
        <location evidence="1">Cell membrane</location>
        <topology evidence="1">Multi-pass membrane protein</topology>
    </subcellularLocation>
</comment>
<keyword evidence="3 6" id="KW-0812">Transmembrane</keyword>
<feature type="transmembrane region" description="Helical" evidence="6">
    <location>
        <begin position="6"/>
        <end position="29"/>
    </location>
</feature>
<evidence type="ECO:0000256" key="5">
    <source>
        <dbReference type="ARBA" id="ARBA00023136"/>
    </source>
</evidence>
<dbReference type="RefSeq" id="WP_097535919.1">
    <property type="nucleotide sequence ID" value="NZ_JAVLSD010000009.1"/>
</dbReference>
<reference evidence="7" key="2">
    <citation type="submission" date="2023-04" db="EMBL/GenBank/DDBJ databases">
        <title>Genomic characterization of faba bean (Vicia faba) microsymbionts in Mexican soils.</title>
        <authorList>
            <person name="Rivera Orduna F.N."/>
            <person name="Guevara-Luna J."/>
            <person name="Yan J."/>
            <person name="Arroyo-Herrera I."/>
            <person name="Li Y."/>
            <person name="Vasquez-Murrieta M.S."/>
            <person name="Wang E.T."/>
        </authorList>
    </citation>
    <scope>NUCLEOTIDE SEQUENCE</scope>
    <source>
        <strain evidence="7">CH26</strain>
    </source>
</reference>
<evidence type="ECO:0000313" key="7">
    <source>
        <dbReference type="EMBL" id="MDR9776962.1"/>
    </source>
</evidence>
<comment type="caution">
    <text evidence="7">The sequence shown here is derived from an EMBL/GenBank/DDBJ whole genome shotgun (WGS) entry which is preliminary data.</text>
</comment>
<dbReference type="Pfam" id="PF01810">
    <property type="entry name" value="LysE"/>
    <property type="match status" value="1"/>
</dbReference>
<dbReference type="Proteomes" id="UP000219914">
    <property type="component" value="Unassembled WGS sequence"/>
</dbReference>
<name>A0A2A6K933_9HYPH</name>
<dbReference type="PANTHER" id="PTHR30086">
    <property type="entry name" value="ARGININE EXPORTER PROTEIN ARGO"/>
    <property type="match status" value="1"/>
</dbReference>
<accession>A0A2A6K933</accession>
<organism evidence="7 10">
    <name type="scientific">Rhizobium hidalgonense</name>
    <dbReference type="NCBI Taxonomy" id="1538159"/>
    <lineage>
        <taxon>Bacteria</taxon>
        <taxon>Pseudomonadati</taxon>
        <taxon>Pseudomonadota</taxon>
        <taxon>Alphaproteobacteria</taxon>
        <taxon>Hyphomicrobiales</taxon>
        <taxon>Rhizobiaceae</taxon>
        <taxon>Rhizobium/Agrobacterium group</taxon>
        <taxon>Rhizobium</taxon>
    </lineage>
</organism>
<dbReference type="EMBL" id="JAVLSF010000031">
    <property type="protein sequence ID" value="MDR9776962.1"/>
    <property type="molecule type" value="Genomic_DNA"/>
</dbReference>
<proteinExistence type="predicted"/>
<dbReference type="InterPro" id="IPR001123">
    <property type="entry name" value="LeuE-type"/>
</dbReference>
<sequence>MLDIGTFLTFYGAVLAIQLSPGPDMVLVIGRGIGQGRRTAILSVVGMTILSGAIQISLLVVGIASILQASPLAFYVLRWIGAAYLVWLGIKLFVRAGGHDRHGLQTPPSISTSKALREGMISNMTNPKALAFLFAFLPQFVDPSSNWPVAAQLLLLGTTTKLSNFMILSLVALGSGTFGSWLSRRPRLLIWQERFAGTVMICLGLRLAFSGDARGVRV</sequence>
<keyword evidence="2" id="KW-1003">Cell membrane</keyword>
<feature type="transmembrane region" description="Helical" evidence="6">
    <location>
        <begin position="41"/>
        <end position="66"/>
    </location>
</feature>
<keyword evidence="5 6" id="KW-0472">Membrane</keyword>
<protein>
    <submittedName>
        <fullName evidence="7">LysE family translocator</fullName>
    </submittedName>
    <submittedName>
        <fullName evidence="8">Lysine transporter LysE</fullName>
    </submittedName>
</protein>
<dbReference type="AlphaFoldDB" id="A0A2A6K933"/>
<dbReference type="GO" id="GO:0015171">
    <property type="term" value="F:amino acid transmembrane transporter activity"/>
    <property type="evidence" value="ECO:0007669"/>
    <property type="project" value="TreeGrafter"/>
</dbReference>
<dbReference type="EMBL" id="NWSY01000018">
    <property type="protein sequence ID" value="PDT21387.1"/>
    <property type="molecule type" value="Genomic_DNA"/>
</dbReference>
<evidence type="ECO:0000313" key="8">
    <source>
        <dbReference type="EMBL" id="PDT21387.1"/>
    </source>
</evidence>
<feature type="transmembrane region" description="Helical" evidence="6">
    <location>
        <begin position="162"/>
        <end position="182"/>
    </location>
</feature>
<reference evidence="8 9" key="1">
    <citation type="submission" date="2017-09" db="EMBL/GenBank/DDBJ databases">
        <title>Comparative genomics of rhizobia isolated from Phaseolus vulgaris in China.</title>
        <authorList>
            <person name="Tong W."/>
        </authorList>
    </citation>
    <scope>NUCLEOTIDE SEQUENCE [LARGE SCALE GENOMIC DNA]</scope>
    <source>
        <strain evidence="8 9">FH14</strain>
    </source>
</reference>
<evidence type="ECO:0000256" key="2">
    <source>
        <dbReference type="ARBA" id="ARBA00022475"/>
    </source>
</evidence>
<keyword evidence="4 6" id="KW-1133">Transmembrane helix</keyword>
<evidence type="ECO:0000256" key="6">
    <source>
        <dbReference type="SAM" id="Phobius"/>
    </source>
</evidence>
<evidence type="ECO:0000313" key="9">
    <source>
        <dbReference type="Proteomes" id="UP000219914"/>
    </source>
</evidence>